<proteinExistence type="predicted"/>
<feature type="region of interest" description="Disordered" evidence="1">
    <location>
        <begin position="1"/>
        <end position="37"/>
    </location>
</feature>
<feature type="region of interest" description="Disordered" evidence="1">
    <location>
        <begin position="61"/>
        <end position="89"/>
    </location>
</feature>
<evidence type="ECO:0000313" key="3">
    <source>
        <dbReference type="Proteomes" id="UP000027390"/>
    </source>
</evidence>
<organism evidence="2 3">
    <name type="scientific">Mycobacterium phage Willis</name>
    <dbReference type="NCBI Taxonomy" id="1486404"/>
    <lineage>
        <taxon>Viruses</taxon>
        <taxon>Duplodnaviria</taxon>
        <taxon>Heunggongvirae</taxon>
        <taxon>Uroviricota</taxon>
        <taxon>Caudoviricetes</taxon>
        <taxon>Ceeclamvirinae</taxon>
        <taxon>Bixzunavirus</taxon>
        <taxon>Bixzunavirus Bxz1</taxon>
    </lineage>
</organism>
<dbReference type="Proteomes" id="UP000027390">
    <property type="component" value="Segment"/>
</dbReference>
<evidence type="ECO:0000313" key="2">
    <source>
        <dbReference type="EMBL" id="AID18201.1"/>
    </source>
</evidence>
<dbReference type="EMBL" id="KJ595575">
    <property type="protein sequence ID" value="AID18201.1"/>
    <property type="molecule type" value="Genomic_DNA"/>
</dbReference>
<protein>
    <recommendedName>
        <fullName evidence="4">ParB-like nuclease domain protein</fullName>
    </recommendedName>
</protein>
<feature type="compositionally biased region" description="Basic and acidic residues" evidence="1">
    <location>
        <begin position="61"/>
        <end position="73"/>
    </location>
</feature>
<reference evidence="2 3" key="1">
    <citation type="submission" date="2014-03" db="EMBL/GenBank/DDBJ databases">
        <authorList>
            <person name="Churilla B.M."/>
            <person name="Abrahim M.R."/>
            <person name="Burke K.A."/>
            <person name="Yu V.J."/>
            <person name="Adkins N.L."/>
            <person name="Cohen K.L."/>
            <person name="Colicchio M.A."/>
            <person name="Fasoranti T.O."/>
            <person name="Genkil J.S."/>
            <person name="Kramer Z.J."/>
            <person name="Prout A.K."/>
            <person name="Schafer C.E."/>
            <person name="Schwarz A.G."/>
            <person name="Tish M."/>
            <person name="Vispute N."/>
            <person name="Wilkes K.E."/>
            <person name="Williams C.R."/>
            <person name="Xiao X."/>
            <person name="Yoder B.A."/>
            <person name="Lapin J.S."/>
            <person name="Ott C.T."/>
            <person name="Walburn T.D."/>
            <person name="Bradley K.W."/>
            <person name="Clarke D.Q."/>
            <person name="Lewis M.F."/>
            <person name="Barker L.P."/>
            <person name="Bailey C."/>
            <person name="Asai D.J."/>
            <person name="Bowman C.A."/>
            <person name="Russell D.A."/>
            <person name="Pope W.H."/>
            <person name="Jacobs-Sera D."/>
            <person name="Hendrix R.W."/>
            <person name="Hatfull G.F."/>
        </authorList>
    </citation>
    <scope>NUCLEOTIDE SEQUENCE [LARGE SCALE GENOMIC DNA]</scope>
</reference>
<evidence type="ECO:0008006" key="4">
    <source>
        <dbReference type="Google" id="ProtNLM"/>
    </source>
</evidence>
<sequence length="266" mass="29978">MSLGDRSQIYAGRRQHQATPWRSKPGDPTYRVPTGDLARHRQFNPSIETPEQMYDATWHRGWDPEDPPTRIHEPNNFSSGGGSEGSTEEGLVDAFESGAKLPPAEVFTNGPHAWLSDGNHRVNVADMLGHPDLETYIHYDPHQPDSFFDPHGRGTEGNYGVGNTKVDPDSELGRQIHKLVQNHPYEPVDGGPTTDHVFRRHPETGEWQRGKITDGAPYIVDTQEYAKQMQAEVPGYKHDGLGHYFDVDWGNGPEITHERHLHARRT</sequence>
<evidence type="ECO:0000256" key="1">
    <source>
        <dbReference type="SAM" id="MobiDB-lite"/>
    </source>
</evidence>
<name>A0A068CBX9_9CAUD</name>
<gene>
    <name evidence="2" type="primary">125</name>
    <name evidence="2" type="ORF">PBI_WILLIS_125</name>
</gene>
<accession>A0A068CBX9</accession>